<feature type="transmembrane region" description="Helical" evidence="5">
    <location>
        <begin position="25"/>
        <end position="43"/>
    </location>
</feature>
<evidence type="ECO:0000313" key="8">
    <source>
        <dbReference type="Proteomes" id="UP000178999"/>
    </source>
</evidence>
<protein>
    <recommendedName>
        <fullName evidence="5">Transport permease protein</fullName>
    </recommendedName>
</protein>
<dbReference type="PANTHER" id="PTHR43229:SF2">
    <property type="entry name" value="NODULATION PROTEIN J"/>
    <property type="match status" value="1"/>
</dbReference>
<feature type="domain" description="ABC transmembrane type-2" evidence="6">
    <location>
        <begin position="23"/>
        <end position="255"/>
    </location>
</feature>
<feature type="transmembrane region" description="Helical" evidence="5">
    <location>
        <begin position="55"/>
        <end position="80"/>
    </location>
</feature>
<feature type="transmembrane region" description="Helical" evidence="5">
    <location>
        <begin position="101"/>
        <end position="127"/>
    </location>
</feature>
<dbReference type="PRINTS" id="PR00164">
    <property type="entry name" value="ABC2TRNSPORT"/>
</dbReference>
<dbReference type="InterPro" id="IPR047817">
    <property type="entry name" value="ABC2_TM_bact-type"/>
</dbReference>
<keyword evidence="4 5" id="KW-0472">Membrane</keyword>
<accession>A0A1F8CUH1</accession>
<dbReference type="PIRSF" id="PIRSF006648">
    <property type="entry name" value="DrrB"/>
    <property type="match status" value="1"/>
</dbReference>
<dbReference type="InterPro" id="IPR000412">
    <property type="entry name" value="ABC_2_transport"/>
</dbReference>
<evidence type="ECO:0000256" key="3">
    <source>
        <dbReference type="ARBA" id="ARBA00022989"/>
    </source>
</evidence>
<dbReference type="STRING" id="1802538.A2382_04710"/>
<dbReference type="EMBL" id="MGHY01000005">
    <property type="protein sequence ID" value="OGM79960.1"/>
    <property type="molecule type" value="Genomic_DNA"/>
</dbReference>
<name>A0A1F8CUH1_9BACT</name>
<keyword evidence="5" id="KW-1003">Cell membrane</keyword>
<dbReference type="PANTHER" id="PTHR43229">
    <property type="entry name" value="NODULATION PROTEIN J"/>
    <property type="match status" value="1"/>
</dbReference>
<dbReference type="GO" id="GO:0043190">
    <property type="term" value="C:ATP-binding cassette (ABC) transporter complex"/>
    <property type="evidence" value="ECO:0007669"/>
    <property type="project" value="InterPro"/>
</dbReference>
<gene>
    <name evidence="7" type="ORF">A2382_04710</name>
</gene>
<comment type="similarity">
    <text evidence="5">Belongs to the ABC-2 integral membrane protein family.</text>
</comment>
<evidence type="ECO:0000313" key="7">
    <source>
        <dbReference type="EMBL" id="OGM79960.1"/>
    </source>
</evidence>
<proteinExistence type="inferred from homology"/>
<comment type="subcellular location">
    <subcellularLocation>
        <location evidence="5">Cell membrane</location>
        <topology evidence="5">Multi-pass membrane protein</topology>
    </subcellularLocation>
    <subcellularLocation>
        <location evidence="1">Membrane</location>
        <topology evidence="1">Multi-pass membrane protein</topology>
    </subcellularLocation>
</comment>
<dbReference type="InterPro" id="IPR013525">
    <property type="entry name" value="ABC2_TM"/>
</dbReference>
<reference evidence="7 8" key="1">
    <citation type="journal article" date="2016" name="Nat. Commun.">
        <title>Thousands of microbial genomes shed light on interconnected biogeochemical processes in an aquifer system.</title>
        <authorList>
            <person name="Anantharaman K."/>
            <person name="Brown C.T."/>
            <person name="Hug L.A."/>
            <person name="Sharon I."/>
            <person name="Castelle C.J."/>
            <person name="Probst A.J."/>
            <person name="Thomas B.C."/>
            <person name="Singh A."/>
            <person name="Wilkins M.J."/>
            <person name="Karaoz U."/>
            <person name="Brodie E.L."/>
            <person name="Williams K.H."/>
            <person name="Hubbard S.S."/>
            <person name="Banfield J.F."/>
        </authorList>
    </citation>
    <scope>NUCLEOTIDE SEQUENCE [LARGE SCALE GENOMIC DNA]</scope>
</reference>
<keyword evidence="2 5" id="KW-0812">Transmembrane</keyword>
<sequence>MREINAILAIAGRDVVKLLRDRTRILANFVFPVIFIGILGTSLQSNFEAGLQYNFMTFVFTGVLGQTLFQSTAAGIISLVEDRQNDFAQELFISPISRYSIVLGKIVGETLVALIQVVAVILFGIIIGVPISLISLFELIPVFIVVAFLGGSFGLFVMSNLTEQRAANQIFPFLLFPQFFLAGVFTPVKILPLPLLIASRMMPMTYGVDLVRSVYYFGNSQSAYTVLFNPFIDFLVVIGFWSVFFVLGTIIFVRNEKNR</sequence>
<comment type="caution">
    <text evidence="7">The sequence shown here is derived from an EMBL/GenBank/DDBJ whole genome shotgun (WGS) entry which is preliminary data.</text>
</comment>
<keyword evidence="3 5" id="KW-1133">Transmembrane helix</keyword>
<evidence type="ECO:0000259" key="6">
    <source>
        <dbReference type="PROSITE" id="PS51012"/>
    </source>
</evidence>
<dbReference type="PROSITE" id="PS51012">
    <property type="entry name" value="ABC_TM2"/>
    <property type="match status" value="1"/>
</dbReference>
<feature type="transmembrane region" description="Helical" evidence="5">
    <location>
        <begin position="170"/>
        <end position="197"/>
    </location>
</feature>
<dbReference type="Proteomes" id="UP000178999">
    <property type="component" value="Unassembled WGS sequence"/>
</dbReference>
<evidence type="ECO:0000256" key="2">
    <source>
        <dbReference type="ARBA" id="ARBA00022692"/>
    </source>
</evidence>
<evidence type="ECO:0000256" key="4">
    <source>
        <dbReference type="ARBA" id="ARBA00023136"/>
    </source>
</evidence>
<feature type="transmembrane region" description="Helical" evidence="5">
    <location>
        <begin position="231"/>
        <end position="253"/>
    </location>
</feature>
<dbReference type="Pfam" id="PF01061">
    <property type="entry name" value="ABC2_membrane"/>
    <property type="match status" value="1"/>
</dbReference>
<evidence type="ECO:0000256" key="1">
    <source>
        <dbReference type="ARBA" id="ARBA00004141"/>
    </source>
</evidence>
<organism evidence="7 8">
    <name type="scientific">Candidatus Woesebacteria bacterium RIFOXYB1_FULL_38_16</name>
    <dbReference type="NCBI Taxonomy" id="1802538"/>
    <lineage>
        <taxon>Bacteria</taxon>
        <taxon>Candidatus Woeseibacteriota</taxon>
    </lineage>
</organism>
<dbReference type="AlphaFoldDB" id="A0A1F8CUH1"/>
<feature type="transmembrane region" description="Helical" evidence="5">
    <location>
        <begin position="139"/>
        <end position="158"/>
    </location>
</feature>
<evidence type="ECO:0000256" key="5">
    <source>
        <dbReference type="RuleBase" id="RU361157"/>
    </source>
</evidence>
<dbReference type="InterPro" id="IPR051784">
    <property type="entry name" value="Nod_factor_ABC_transporter"/>
</dbReference>
<dbReference type="GO" id="GO:0140359">
    <property type="term" value="F:ABC-type transporter activity"/>
    <property type="evidence" value="ECO:0007669"/>
    <property type="project" value="InterPro"/>
</dbReference>
<keyword evidence="5" id="KW-0813">Transport</keyword>